<dbReference type="InterPro" id="IPR052034">
    <property type="entry name" value="NasD-like"/>
</dbReference>
<dbReference type="RefSeq" id="WP_220490485.1">
    <property type="nucleotide sequence ID" value="NZ_BAAATF010000009.1"/>
</dbReference>
<evidence type="ECO:0000256" key="6">
    <source>
        <dbReference type="ARBA" id="ARBA00022723"/>
    </source>
</evidence>
<keyword evidence="7 12" id="KW-0560">Oxidoreductase</keyword>
<dbReference type="Pfam" id="PF04324">
    <property type="entry name" value="Fer2_BFD"/>
    <property type="match status" value="1"/>
</dbReference>
<dbReference type="InterPro" id="IPR041854">
    <property type="entry name" value="BFD-like_2Fe2S-bd_dom_sf"/>
</dbReference>
<feature type="domain" description="BFD-like [2Fe-2S]-binding" evidence="10">
    <location>
        <begin position="550"/>
        <end position="595"/>
    </location>
</feature>
<evidence type="ECO:0000313" key="13">
    <source>
        <dbReference type="Proteomes" id="UP000540568"/>
    </source>
</evidence>
<comment type="cofactor">
    <cofactor evidence="2">
        <name>[4Fe-4S] cluster</name>
        <dbReference type="ChEBI" id="CHEBI:49883"/>
    </cofactor>
</comment>
<dbReference type="PRINTS" id="PR00368">
    <property type="entry name" value="FADPNR"/>
</dbReference>
<comment type="similarity">
    <text evidence="4">Belongs to the nitrite and sulfite reductase 4Fe-4S domain family.</text>
</comment>
<comment type="pathway">
    <text evidence="3">Nitrogen metabolism; nitrate reduction (assimilation).</text>
</comment>
<evidence type="ECO:0000256" key="7">
    <source>
        <dbReference type="ARBA" id="ARBA00023002"/>
    </source>
</evidence>
<keyword evidence="5" id="KW-0349">Heme</keyword>
<dbReference type="InterPro" id="IPR023753">
    <property type="entry name" value="FAD/NAD-binding_dom"/>
</dbReference>
<dbReference type="PANTHER" id="PTHR43809:SF1">
    <property type="entry name" value="NITRITE REDUCTASE (NADH) LARGE SUBUNIT"/>
    <property type="match status" value="1"/>
</dbReference>
<comment type="cofactor">
    <cofactor evidence="1">
        <name>siroheme</name>
        <dbReference type="ChEBI" id="CHEBI:60052"/>
    </cofactor>
</comment>
<accession>A0A7W3JE14</accession>
<dbReference type="EC" id="1.7.99.4" evidence="12"/>
<feature type="domain" description="FAD/NAD(P)-binding" evidence="11">
    <location>
        <begin position="8"/>
        <end position="316"/>
    </location>
</feature>
<dbReference type="Pfam" id="PF07992">
    <property type="entry name" value="Pyr_redox_2"/>
    <property type="match status" value="1"/>
</dbReference>
<keyword evidence="9" id="KW-0411">Iron-sulfur</keyword>
<evidence type="ECO:0000256" key="8">
    <source>
        <dbReference type="ARBA" id="ARBA00023004"/>
    </source>
</evidence>
<reference evidence="12 13" key="1">
    <citation type="submission" date="2020-07" db="EMBL/GenBank/DDBJ databases">
        <title>Sequencing the genomes of 1000 actinobacteria strains.</title>
        <authorList>
            <person name="Klenk H.-P."/>
        </authorList>
    </citation>
    <scope>NUCLEOTIDE SEQUENCE [LARGE SCALE GENOMIC DNA]</scope>
    <source>
        <strain evidence="12 13">DSM 44121</strain>
    </source>
</reference>
<evidence type="ECO:0000256" key="5">
    <source>
        <dbReference type="ARBA" id="ARBA00022617"/>
    </source>
</evidence>
<evidence type="ECO:0000256" key="4">
    <source>
        <dbReference type="ARBA" id="ARBA00010429"/>
    </source>
</evidence>
<evidence type="ECO:0000256" key="9">
    <source>
        <dbReference type="ARBA" id="ARBA00023014"/>
    </source>
</evidence>
<name>A0A7W3JE14_9MICO</name>
<evidence type="ECO:0000256" key="2">
    <source>
        <dbReference type="ARBA" id="ARBA00001966"/>
    </source>
</evidence>
<proteinExistence type="inferred from homology"/>
<protein>
    <submittedName>
        <fullName evidence="12">Assimilatory nitrate reductase electron transfer subunit</fullName>
        <ecNumber evidence="12">1.7.99.4</ecNumber>
    </submittedName>
</protein>
<dbReference type="PANTHER" id="PTHR43809">
    <property type="entry name" value="NITRITE REDUCTASE (NADH) LARGE SUBUNIT"/>
    <property type="match status" value="1"/>
</dbReference>
<evidence type="ECO:0000256" key="3">
    <source>
        <dbReference type="ARBA" id="ARBA00005096"/>
    </source>
</evidence>
<gene>
    <name evidence="12" type="ORF">FHX71_005138</name>
</gene>
<evidence type="ECO:0000313" key="12">
    <source>
        <dbReference type="EMBL" id="MBA8811131.1"/>
    </source>
</evidence>
<sequence length="611" mass="61143">MNLRVPVKVVVVGFGMVGSRLVDELLRREPEAFDITVLGSEPYEPYNRVLLSDVVAGRTDVAAITMPLPDGARVSVRRGVVAASIDRGARVVHADDGTVHPYDHVVLATGAAARIPPIPGLRTPDGGLPAGVHALRTLDDAREIVAATVNSPRAVVVGGGVLGLEAAVGLAGRGLNVTLVHHGEGLMERQLVTEAADVVRAGLEGQGVIVRPNSLSSEVLVAGGRAVGIRVRDNGAAAAAAAAGAAPAGVARAGAAPRDEVVAARLIVFSVGTIPETGLAAAAGLTTDRGVVVGYDLASPDDPRVHAIGDCAQPPNGSRGLVAEGWDQARRLAEHLVSLVEPVTPVAVVSPVAVVAPVAAAAEAGFTGAAPAGAVAGGVAAGGAAAGGAGLAGAGLAGTRPLAHLRLPDDGAQPSMAVRLGALLTSGATSSRAQTDRGIDTRGTDVVKVKAGPLSVTTMGVCGPSRPDEPAHRSIRLADPRAGRFIEVVVSDGVLVGATCVGDARVAADLTAAYTRRTPTPLDPAFLLLTPVMAAAAPASSPEHMPEDAVVCRCNGVTKGDIAGACPPGAHSVEDVVRETRATTGCGSCKDAVCGLVDWLRASAEAIPEPA</sequence>
<evidence type="ECO:0000259" key="10">
    <source>
        <dbReference type="Pfam" id="PF04324"/>
    </source>
</evidence>
<dbReference type="GO" id="GO:0046872">
    <property type="term" value="F:metal ion binding"/>
    <property type="evidence" value="ECO:0007669"/>
    <property type="project" value="UniProtKB-KW"/>
</dbReference>
<organism evidence="12 13">
    <name type="scientific">Promicromonospora sukumoe</name>
    <dbReference type="NCBI Taxonomy" id="88382"/>
    <lineage>
        <taxon>Bacteria</taxon>
        <taxon>Bacillati</taxon>
        <taxon>Actinomycetota</taxon>
        <taxon>Actinomycetes</taxon>
        <taxon>Micrococcales</taxon>
        <taxon>Promicromonosporaceae</taxon>
        <taxon>Promicromonospora</taxon>
    </lineage>
</organism>
<keyword evidence="6" id="KW-0479">Metal-binding</keyword>
<keyword evidence="8" id="KW-0408">Iron</keyword>
<dbReference type="InterPro" id="IPR036188">
    <property type="entry name" value="FAD/NAD-bd_sf"/>
</dbReference>
<dbReference type="InterPro" id="IPR007419">
    <property type="entry name" value="BFD-like_2Fe2S-bd_dom"/>
</dbReference>
<dbReference type="Gene3D" id="3.50.50.60">
    <property type="entry name" value="FAD/NAD(P)-binding domain"/>
    <property type="match status" value="2"/>
</dbReference>
<dbReference type="GO" id="GO:0016491">
    <property type="term" value="F:oxidoreductase activity"/>
    <property type="evidence" value="ECO:0007669"/>
    <property type="project" value="UniProtKB-KW"/>
</dbReference>
<dbReference type="AlphaFoldDB" id="A0A7W3JE14"/>
<evidence type="ECO:0000256" key="1">
    <source>
        <dbReference type="ARBA" id="ARBA00001929"/>
    </source>
</evidence>
<dbReference type="GO" id="GO:0051536">
    <property type="term" value="F:iron-sulfur cluster binding"/>
    <property type="evidence" value="ECO:0007669"/>
    <property type="project" value="UniProtKB-KW"/>
</dbReference>
<dbReference type="Gene3D" id="1.10.10.1100">
    <property type="entry name" value="BFD-like [2Fe-2S]-binding domain"/>
    <property type="match status" value="1"/>
</dbReference>
<evidence type="ECO:0000259" key="11">
    <source>
        <dbReference type="Pfam" id="PF07992"/>
    </source>
</evidence>
<dbReference type="EMBL" id="JACGWV010000003">
    <property type="protein sequence ID" value="MBA8811131.1"/>
    <property type="molecule type" value="Genomic_DNA"/>
</dbReference>
<dbReference type="Proteomes" id="UP000540568">
    <property type="component" value="Unassembled WGS sequence"/>
</dbReference>
<comment type="caution">
    <text evidence="12">The sequence shown here is derived from an EMBL/GenBank/DDBJ whole genome shotgun (WGS) entry which is preliminary data.</text>
</comment>
<keyword evidence="13" id="KW-1185">Reference proteome</keyword>
<dbReference type="SUPFAM" id="SSF51905">
    <property type="entry name" value="FAD/NAD(P)-binding domain"/>
    <property type="match status" value="2"/>
</dbReference>